<dbReference type="PANTHER" id="PTHR22941">
    <property type="entry name" value="SERPENTINE RECEPTOR"/>
    <property type="match status" value="1"/>
</dbReference>
<feature type="transmembrane region" description="Helical" evidence="1">
    <location>
        <begin position="185"/>
        <end position="211"/>
    </location>
</feature>
<comment type="caution">
    <text evidence="2">The sequence shown here is derived from an EMBL/GenBank/DDBJ whole genome shotgun (WGS) entry which is preliminary data.</text>
</comment>
<feature type="transmembrane region" description="Helical" evidence="1">
    <location>
        <begin position="40"/>
        <end position="62"/>
    </location>
</feature>
<keyword evidence="1" id="KW-0472">Membrane</keyword>
<feature type="transmembrane region" description="Helical" evidence="1">
    <location>
        <begin position="12"/>
        <end position="34"/>
    </location>
</feature>
<dbReference type="InterPro" id="IPR053220">
    <property type="entry name" value="Nematode_rcpt-like_serp_H"/>
</dbReference>
<dbReference type="InterPro" id="IPR019422">
    <property type="entry name" value="7TM_GPCR_serpentine_rcpt_Srh"/>
</dbReference>
<dbReference type="Proteomes" id="UP000835052">
    <property type="component" value="Unassembled WGS sequence"/>
</dbReference>
<feature type="transmembrane region" description="Helical" evidence="1">
    <location>
        <begin position="144"/>
        <end position="165"/>
    </location>
</feature>
<evidence type="ECO:0000313" key="2">
    <source>
        <dbReference type="EMBL" id="CAD6189719.1"/>
    </source>
</evidence>
<dbReference type="AlphaFoldDB" id="A0A8S1H1T1"/>
<gene>
    <name evidence="2" type="ORF">CAUJ_LOCUS5638</name>
</gene>
<keyword evidence="3" id="KW-1185">Reference proteome</keyword>
<feature type="transmembrane region" description="Helical" evidence="1">
    <location>
        <begin position="83"/>
        <end position="105"/>
    </location>
</feature>
<proteinExistence type="predicted"/>
<name>A0A8S1H1T1_9PELO</name>
<keyword evidence="1" id="KW-1133">Transmembrane helix</keyword>
<dbReference type="EMBL" id="CAJGYM010000011">
    <property type="protein sequence ID" value="CAD6189719.1"/>
    <property type="molecule type" value="Genomic_DNA"/>
</dbReference>
<sequence>MGFRVIILDVMLTVILLPILYIPVLAGCAAGLFSKIGVSSLLQCLIGCVCFTNVLVSILALFEYRHHTVLPVNSPFRFQTSVRIAYILGNFCFCTGGFVVVILLAPADQEGSKLKVVEILKCVPPNLFTPAAFVLDLTPRTQCFLAGLAVVVISQFIFLSSHGFYVLSKQSGHMSSKTRRLQKHFFYNLCAQVSIPMIFMCSPLVIAFFFVNTNTSFDGRLNL</sequence>
<dbReference type="Pfam" id="PF10318">
    <property type="entry name" value="7TM_GPCR_Srh"/>
    <property type="match status" value="1"/>
</dbReference>
<protein>
    <submittedName>
        <fullName evidence="2">Uncharacterized protein</fullName>
    </submittedName>
</protein>
<evidence type="ECO:0000313" key="3">
    <source>
        <dbReference type="Proteomes" id="UP000835052"/>
    </source>
</evidence>
<keyword evidence="1" id="KW-0812">Transmembrane</keyword>
<accession>A0A8S1H1T1</accession>
<dbReference type="PANTHER" id="PTHR22941:SF4">
    <property type="entry name" value="G_PROTEIN_RECEP_F1_2 DOMAIN-CONTAINING PROTEIN-RELATED"/>
    <property type="match status" value="1"/>
</dbReference>
<dbReference type="OrthoDB" id="5805335at2759"/>
<organism evidence="2 3">
    <name type="scientific">Caenorhabditis auriculariae</name>
    <dbReference type="NCBI Taxonomy" id="2777116"/>
    <lineage>
        <taxon>Eukaryota</taxon>
        <taxon>Metazoa</taxon>
        <taxon>Ecdysozoa</taxon>
        <taxon>Nematoda</taxon>
        <taxon>Chromadorea</taxon>
        <taxon>Rhabditida</taxon>
        <taxon>Rhabditina</taxon>
        <taxon>Rhabditomorpha</taxon>
        <taxon>Rhabditoidea</taxon>
        <taxon>Rhabditidae</taxon>
        <taxon>Peloderinae</taxon>
        <taxon>Caenorhabditis</taxon>
    </lineage>
</organism>
<dbReference type="PROSITE" id="PS51257">
    <property type="entry name" value="PROKAR_LIPOPROTEIN"/>
    <property type="match status" value="1"/>
</dbReference>
<reference evidence="2" key="1">
    <citation type="submission" date="2020-10" db="EMBL/GenBank/DDBJ databases">
        <authorList>
            <person name="Kikuchi T."/>
        </authorList>
    </citation>
    <scope>NUCLEOTIDE SEQUENCE</scope>
    <source>
        <strain evidence="2">NKZ352</strain>
    </source>
</reference>
<evidence type="ECO:0000256" key="1">
    <source>
        <dbReference type="SAM" id="Phobius"/>
    </source>
</evidence>